<dbReference type="GO" id="GO:0031251">
    <property type="term" value="C:PAN complex"/>
    <property type="evidence" value="ECO:0007669"/>
    <property type="project" value="TreeGrafter"/>
</dbReference>
<dbReference type="Gene3D" id="2.130.10.10">
    <property type="entry name" value="YVTN repeat-like/Quinoprotein amine dehydrogenase"/>
    <property type="match status" value="1"/>
</dbReference>
<keyword evidence="2" id="KW-0963">Cytoplasm</keyword>
<accession>A0A0G4GDX9</accession>
<dbReference type="Pfam" id="PF00929">
    <property type="entry name" value="RNase_T"/>
    <property type="match status" value="1"/>
</dbReference>
<reference evidence="9 10" key="1">
    <citation type="submission" date="2014-11" db="EMBL/GenBank/DDBJ databases">
        <authorList>
            <person name="Zhu J."/>
            <person name="Qi W."/>
            <person name="Song R."/>
        </authorList>
    </citation>
    <scope>NUCLEOTIDE SEQUENCE [LARGE SCALE GENOMIC DNA]</scope>
</reference>
<dbReference type="FunFam" id="3.30.420.10:FF:000028">
    <property type="entry name" value="PAN2-PAN3 deadenylation complex catalytic subunit PAN2"/>
    <property type="match status" value="1"/>
</dbReference>
<dbReference type="SMART" id="SM00479">
    <property type="entry name" value="EXOIII"/>
    <property type="match status" value="1"/>
</dbReference>
<dbReference type="GO" id="GO:0003676">
    <property type="term" value="F:nucleic acid binding"/>
    <property type="evidence" value="ECO:0007669"/>
    <property type="project" value="InterPro"/>
</dbReference>
<feature type="compositionally biased region" description="Acidic residues" evidence="7">
    <location>
        <begin position="1062"/>
        <end position="1074"/>
    </location>
</feature>
<dbReference type="GO" id="GO:0004535">
    <property type="term" value="F:poly(A)-specific ribonuclease activity"/>
    <property type="evidence" value="ECO:0007669"/>
    <property type="project" value="TreeGrafter"/>
</dbReference>
<keyword evidence="4" id="KW-0540">Nuclease</keyword>
<dbReference type="STRING" id="1169540.A0A0G4GDX9"/>
<feature type="compositionally biased region" description="Low complexity" evidence="7">
    <location>
        <begin position="1105"/>
        <end position="1121"/>
    </location>
</feature>
<dbReference type="InterPro" id="IPR036397">
    <property type="entry name" value="RNaseH_sf"/>
</dbReference>
<feature type="region of interest" description="Disordered" evidence="7">
    <location>
        <begin position="80"/>
        <end position="112"/>
    </location>
</feature>
<dbReference type="EMBL" id="CDMY01000631">
    <property type="protein sequence ID" value="CEM27187.1"/>
    <property type="molecule type" value="Genomic_DNA"/>
</dbReference>
<feature type="compositionally biased region" description="Pro residues" evidence="7">
    <location>
        <begin position="1175"/>
        <end position="1191"/>
    </location>
</feature>
<dbReference type="InterPro" id="IPR013520">
    <property type="entry name" value="Ribonucl_H"/>
</dbReference>
<evidence type="ECO:0000313" key="10">
    <source>
        <dbReference type="Proteomes" id="UP000041254"/>
    </source>
</evidence>
<comment type="subcellular location">
    <subcellularLocation>
        <location evidence="1">Cytoplasm</location>
    </subcellularLocation>
</comment>
<dbReference type="Gene3D" id="3.90.70.10">
    <property type="entry name" value="Cysteine proteinases"/>
    <property type="match status" value="2"/>
</dbReference>
<evidence type="ECO:0000256" key="3">
    <source>
        <dbReference type="ARBA" id="ARBA00022664"/>
    </source>
</evidence>
<dbReference type="SUPFAM" id="SSF53098">
    <property type="entry name" value="Ribonuclease H-like"/>
    <property type="match status" value="1"/>
</dbReference>
<dbReference type="Pfam" id="PF13423">
    <property type="entry name" value="UCH_1"/>
    <property type="match status" value="1"/>
</dbReference>
<protein>
    <recommendedName>
        <fullName evidence="8">Exonuclease domain-containing protein</fullName>
    </recommendedName>
</protein>
<keyword evidence="10" id="KW-1185">Reference proteome</keyword>
<dbReference type="InterPro" id="IPR028881">
    <property type="entry name" value="PAN2_UCH_dom"/>
</dbReference>
<dbReference type="InterPro" id="IPR036322">
    <property type="entry name" value="WD40_repeat_dom_sf"/>
</dbReference>
<dbReference type="Proteomes" id="UP000041254">
    <property type="component" value="Unassembled WGS sequence"/>
</dbReference>
<feature type="region of interest" description="Disordered" evidence="7">
    <location>
        <begin position="1161"/>
        <end position="1192"/>
    </location>
</feature>
<feature type="region of interest" description="Disordered" evidence="7">
    <location>
        <begin position="541"/>
        <end position="567"/>
    </location>
</feature>
<keyword evidence="3" id="KW-0507">mRNA processing</keyword>
<dbReference type="SUPFAM" id="SSF50978">
    <property type="entry name" value="WD40 repeat-like"/>
    <property type="match status" value="1"/>
</dbReference>
<dbReference type="PANTHER" id="PTHR15728:SF0">
    <property type="entry name" value="PAN2-PAN3 DEADENYLATION COMPLEX CATALYTIC SUBUNIT PAN2"/>
    <property type="match status" value="1"/>
</dbReference>
<dbReference type="Pfam" id="PF20770">
    <property type="entry name" value="PAN2_N"/>
    <property type="match status" value="1"/>
</dbReference>
<dbReference type="InterPro" id="IPR012337">
    <property type="entry name" value="RNaseH-like_sf"/>
</dbReference>
<evidence type="ECO:0000313" key="9">
    <source>
        <dbReference type="EMBL" id="CEM27187.1"/>
    </source>
</evidence>
<dbReference type="InterPro" id="IPR050785">
    <property type="entry name" value="PAN2-PAN3_catalytic_subunit"/>
</dbReference>
<feature type="compositionally biased region" description="Gly residues" evidence="7">
    <location>
        <begin position="989"/>
        <end position="1000"/>
    </location>
</feature>
<dbReference type="PANTHER" id="PTHR15728">
    <property type="entry name" value="DEADENYLATION COMPLEX CATALYTIC SUBUNIT PAN2"/>
    <property type="match status" value="1"/>
</dbReference>
<evidence type="ECO:0000256" key="5">
    <source>
        <dbReference type="ARBA" id="ARBA00022723"/>
    </source>
</evidence>
<evidence type="ECO:0000256" key="6">
    <source>
        <dbReference type="ARBA" id="ARBA00022801"/>
    </source>
</evidence>
<organism evidence="9 10">
    <name type="scientific">Vitrella brassicaformis (strain CCMP3155)</name>
    <dbReference type="NCBI Taxonomy" id="1169540"/>
    <lineage>
        <taxon>Eukaryota</taxon>
        <taxon>Sar</taxon>
        <taxon>Alveolata</taxon>
        <taxon>Colpodellida</taxon>
        <taxon>Vitrellaceae</taxon>
        <taxon>Vitrella</taxon>
    </lineage>
</organism>
<dbReference type="OrthoDB" id="8191639at2759"/>
<dbReference type="GO" id="GO:0006397">
    <property type="term" value="P:mRNA processing"/>
    <property type="evidence" value="ECO:0007669"/>
    <property type="project" value="UniProtKB-KW"/>
</dbReference>
<name>A0A0G4GDX9_VITBC</name>
<evidence type="ECO:0000256" key="4">
    <source>
        <dbReference type="ARBA" id="ARBA00022722"/>
    </source>
</evidence>
<dbReference type="InterPro" id="IPR038765">
    <property type="entry name" value="Papain-like_cys_pep_sf"/>
</dbReference>
<dbReference type="VEuPathDB" id="CryptoDB:Vbra_6202"/>
<dbReference type="Gene3D" id="3.30.420.10">
    <property type="entry name" value="Ribonuclease H-like superfamily/Ribonuclease H"/>
    <property type="match status" value="1"/>
</dbReference>
<keyword evidence="5" id="KW-0479">Metal-binding</keyword>
<proteinExistence type="predicted"/>
<feature type="domain" description="Exonuclease" evidence="8">
    <location>
        <begin position="1248"/>
        <end position="1424"/>
    </location>
</feature>
<feature type="region of interest" description="Disordered" evidence="7">
    <location>
        <begin position="1"/>
        <end position="27"/>
    </location>
</feature>
<gene>
    <name evidence="9" type="ORF">Vbra_6202</name>
</gene>
<keyword evidence="6" id="KW-0378">Hydrolase</keyword>
<dbReference type="OMA" id="WSHINTS"/>
<dbReference type="InterPro" id="IPR048841">
    <property type="entry name" value="PAN2_N"/>
</dbReference>
<evidence type="ECO:0000259" key="8">
    <source>
        <dbReference type="SMART" id="SM00479"/>
    </source>
</evidence>
<dbReference type="SUPFAM" id="SSF54001">
    <property type="entry name" value="Cysteine proteinases"/>
    <property type="match status" value="1"/>
</dbReference>
<feature type="compositionally biased region" description="Low complexity" evidence="7">
    <location>
        <begin position="1039"/>
        <end position="1061"/>
    </location>
</feature>
<dbReference type="InParanoid" id="A0A0G4GDX9"/>
<sequence>MSLPPRGALHPQPHPHPHHDFIDGTGNVNLMGGHHDYAAATGATMDGHAGMMHHTHEWGHGHGHPYHPHPLHYGAAVAAAGPGPGGVEGGGEHEIDQQQQQPPGAAGGGGGGGVQWHEGLYYVDESGAADTPTLCRFDPYEELIWLGTRSSRLCSLSLPNLARHTAFPLPGDGSARGLVFGEEGVLALTDKCLHFCTRGGAPMTLLEHGTASRLCSEGNRLLAMDIYHRPHSESQANMIVCGGERPTLFFLDINLGTLAFAMDLTHGVYSMCAGPSHLCLGGTDGRVSFMDYRVPKVVCTLAAHSGYVTSVTEQGPFVATCGVSPSARGGKSSIDDTASVSVPMPYGASCCRFHPSLPTYLIVASGSGFWQTVQLDPDGVTSQGEFSRIPTLQGSLQSFDISSNGMCLAFSDSSQGVHLYVADPSSPPQANAFSNPTLMPTVTHHPVYASQPIDTPDGSSLWGPIHFSSPLCETGDPLLSDTWGGDGVYAVGQVRPPVDLPEGVLSRLKMVEFMGHAQNTEGWPTNSFVFGVAKIQDRARGGAAAKRGKRGRRGGPQASGSALEKVTEEGAGEFGGPVPAKYRFTPVTLTKLGVEHFNFAAYNRTHFAGLENGSPFDFMHPLLMFLYFIPHVKDTLTQHVCEQEFCLGCELGFLFHMLDLAREEKTEWESMGRPRSSSYGGQLTCQTTNFLRAFKQSPEASVLGAPLRTRNICVSHSHEQTLSGRTFVTDLVYPQPPTQTTTAADQKQKGAGGLAFSEGYCKDCQKQTRMRHIRELWGYPQVLALNCNAHEQTQASVWRAPSFLPPCVHIQVPSAEDGTVAPCVRVDPLPGCVPYDLIGVIFRVAEEFRNADTDTHLVLHVRVPASYQGQQQQQPPRQQQESGGVAGSAVPCSPPIHTGGAPSDAEFVTPMREHRGDVSPLFSPSSFKSAQEGDDTAAPPTAAGGDKVKVVVTPAAPAPADRSGARAEWDAAAGAAEPPPSAADRAGDGDGNGEGEGGGGRGRENGVPSPVLTHQAEPTTLFPEPSTASTRADRPSHSQQQQQQRQRHVSTLSGVSTLTTGETDEQEQDQDEECGQPTTPLPPPQQQQQEDDKQRAPEQQGPVAQQDQDQQQPQPQQQQQQERGDRWLTFNDFVITPSDLTEVVDFTADWKVPACAFYARRGTPEPPTTTTSKEPPVPVPPSGPSASPPPPCRKRQCPISLTLFQTDENLSQNQHALSSPPSFTRLGQSEIARLMSEPQGLLVALDAEFVALELEAAEIREDGSKLVLKPSHLSLARVSVVRGEGPLEGVPLIDHYIHTKDTVRDYLTRFSGLKPGDLDPLHCRHWLTTKKSIYQKLRFLVDMGCRFVGHGLRKDFRIINILVPSHQIIDTVDLFYLPGQRRLSLKFLAAHLLNTAIQQGTHDSVEDAKTALRIYRRWEELQASGLLHDVIRHLYGIGYQSNWKV</sequence>
<dbReference type="CDD" id="cd06143">
    <property type="entry name" value="PAN2_exo"/>
    <property type="match status" value="1"/>
</dbReference>
<feature type="compositionally biased region" description="Low complexity" evidence="7">
    <location>
        <begin position="950"/>
        <end position="962"/>
    </location>
</feature>
<feature type="compositionally biased region" description="Low complexity" evidence="7">
    <location>
        <begin position="868"/>
        <end position="880"/>
    </location>
</feature>
<evidence type="ECO:0000256" key="2">
    <source>
        <dbReference type="ARBA" id="ARBA00022490"/>
    </source>
</evidence>
<dbReference type="GO" id="GO:0000289">
    <property type="term" value="P:nuclear-transcribed mRNA poly(A) tail shortening"/>
    <property type="evidence" value="ECO:0007669"/>
    <property type="project" value="TreeGrafter"/>
</dbReference>
<evidence type="ECO:0000256" key="7">
    <source>
        <dbReference type="SAM" id="MobiDB-lite"/>
    </source>
</evidence>
<feature type="region of interest" description="Disordered" evidence="7">
    <location>
        <begin position="867"/>
        <end position="1125"/>
    </location>
</feature>
<dbReference type="GO" id="GO:0046872">
    <property type="term" value="F:metal ion binding"/>
    <property type="evidence" value="ECO:0007669"/>
    <property type="project" value="UniProtKB-KW"/>
</dbReference>
<evidence type="ECO:0000256" key="1">
    <source>
        <dbReference type="ARBA" id="ARBA00004496"/>
    </source>
</evidence>
<dbReference type="InterPro" id="IPR015943">
    <property type="entry name" value="WD40/YVTN_repeat-like_dom_sf"/>
</dbReference>
<dbReference type="GO" id="GO:0000932">
    <property type="term" value="C:P-body"/>
    <property type="evidence" value="ECO:0007669"/>
    <property type="project" value="TreeGrafter"/>
</dbReference>